<dbReference type="SUPFAM" id="SSF75516">
    <property type="entry name" value="Pheromone-binding domain of LuxR-like quorum-sensing transcription factors"/>
    <property type="match status" value="1"/>
</dbReference>
<dbReference type="PANTHER" id="PTHR44688:SF16">
    <property type="entry name" value="DNA-BINDING TRANSCRIPTIONAL ACTIVATOR DEVR_DOSR"/>
    <property type="match status" value="1"/>
</dbReference>
<dbReference type="Gene3D" id="1.10.10.10">
    <property type="entry name" value="Winged helix-like DNA-binding domain superfamily/Winged helix DNA-binding domain"/>
    <property type="match status" value="1"/>
</dbReference>
<evidence type="ECO:0000259" key="4">
    <source>
        <dbReference type="PROSITE" id="PS50043"/>
    </source>
</evidence>
<comment type="caution">
    <text evidence="5">The sequence shown here is derived from an EMBL/GenBank/DDBJ whole genome shotgun (WGS) entry which is preliminary data.</text>
</comment>
<name>I8HXM2_9GAMM</name>
<feature type="domain" description="HTH luxR-type" evidence="4">
    <location>
        <begin position="173"/>
        <end position="238"/>
    </location>
</feature>
<dbReference type="InterPro" id="IPR036693">
    <property type="entry name" value="TF_LuxR_autoind-bd_dom_sf"/>
</dbReference>
<dbReference type="EMBL" id="AKGD01000004">
    <property type="protein sequence ID" value="EIT68156.1"/>
    <property type="molecule type" value="Genomic_DNA"/>
</dbReference>
<dbReference type="OrthoDB" id="9774661at2"/>
<evidence type="ECO:0000313" key="5">
    <source>
        <dbReference type="EMBL" id="EIT68156.1"/>
    </source>
</evidence>
<protein>
    <recommendedName>
        <fullName evidence="4">HTH luxR-type domain-containing protein</fullName>
    </recommendedName>
</protein>
<evidence type="ECO:0000313" key="6">
    <source>
        <dbReference type="Proteomes" id="UP000003704"/>
    </source>
</evidence>
<keyword evidence="2" id="KW-0238">DNA-binding</keyword>
<dbReference type="AlphaFoldDB" id="I8HXM2"/>
<evidence type="ECO:0000256" key="2">
    <source>
        <dbReference type="ARBA" id="ARBA00023125"/>
    </source>
</evidence>
<dbReference type="CDD" id="cd06170">
    <property type="entry name" value="LuxR_C_like"/>
    <property type="match status" value="1"/>
</dbReference>
<dbReference type="InterPro" id="IPR016032">
    <property type="entry name" value="Sig_transdc_resp-reg_C-effctor"/>
</dbReference>
<dbReference type="GO" id="GO:0003677">
    <property type="term" value="F:DNA binding"/>
    <property type="evidence" value="ECO:0007669"/>
    <property type="project" value="UniProtKB-KW"/>
</dbReference>
<dbReference type="Pfam" id="PF00196">
    <property type="entry name" value="GerE"/>
    <property type="match status" value="1"/>
</dbReference>
<dbReference type="PRINTS" id="PR00038">
    <property type="entry name" value="HTHLUXR"/>
</dbReference>
<dbReference type="InterPro" id="IPR036388">
    <property type="entry name" value="WH-like_DNA-bd_sf"/>
</dbReference>
<dbReference type="SUPFAM" id="SSF46894">
    <property type="entry name" value="C-terminal effector domain of the bipartite response regulators"/>
    <property type="match status" value="1"/>
</dbReference>
<proteinExistence type="predicted"/>
<dbReference type="InterPro" id="IPR005143">
    <property type="entry name" value="TF_LuxR_autoind-bd_dom"/>
</dbReference>
<dbReference type="STRING" id="1172194.WQQ_45910"/>
<dbReference type="Proteomes" id="UP000003704">
    <property type="component" value="Unassembled WGS sequence"/>
</dbReference>
<organism evidence="5 6">
    <name type="scientific">Hydrocarboniphaga effusa AP103</name>
    <dbReference type="NCBI Taxonomy" id="1172194"/>
    <lineage>
        <taxon>Bacteria</taxon>
        <taxon>Pseudomonadati</taxon>
        <taxon>Pseudomonadota</taxon>
        <taxon>Gammaproteobacteria</taxon>
        <taxon>Nevskiales</taxon>
        <taxon>Nevskiaceae</taxon>
        <taxon>Hydrocarboniphaga</taxon>
    </lineage>
</organism>
<accession>I8HXM2</accession>
<dbReference type="PANTHER" id="PTHR44688">
    <property type="entry name" value="DNA-BINDING TRANSCRIPTIONAL ACTIVATOR DEVR_DOSR"/>
    <property type="match status" value="1"/>
</dbReference>
<dbReference type="RefSeq" id="WP_007187526.1">
    <property type="nucleotide sequence ID" value="NZ_AKGD01000004.1"/>
</dbReference>
<evidence type="ECO:0000256" key="3">
    <source>
        <dbReference type="ARBA" id="ARBA00023163"/>
    </source>
</evidence>
<keyword evidence="1" id="KW-0805">Transcription regulation</keyword>
<dbReference type="InterPro" id="IPR000792">
    <property type="entry name" value="Tscrpt_reg_LuxR_C"/>
</dbReference>
<sequence length="261" mass="29525">MQDFIVAEAIKAADTIERAYAECRGVAQLLGFRHFLLGFRLPVPLTQPMQLILSGYPAAWRARYDEQRYMLIDPVLKQVVTSTLPIEWDQVDRSHPAVSQLFREAAEHGLAHGLTIPLHGAQGESTLLSLSRDTPLPEDRIERARLASRAQWFTMHLHECVRRIALAPTSELRGEPPQRLTERERQCLRLAAEGYNAGEIASELNITERTVVFHFARCQQKLSVSNRGQAIARAIALGEVAPNIYPDRLSHSKRLLEDRVH</sequence>
<dbReference type="PROSITE" id="PS50043">
    <property type="entry name" value="HTH_LUXR_2"/>
    <property type="match status" value="1"/>
</dbReference>
<keyword evidence="6" id="KW-1185">Reference proteome</keyword>
<dbReference type="SMART" id="SM00421">
    <property type="entry name" value="HTH_LUXR"/>
    <property type="match status" value="1"/>
</dbReference>
<gene>
    <name evidence="5" type="ORF">WQQ_45910</name>
</gene>
<dbReference type="Gene3D" id="3.30.450.80">
    <property type="entry name" value="Transcription factor LuxR-like, autoinducer-binding domain"/>
    <property type="match status" value="1"/>
</dbReference>
<evidence type="ECO:0000256" key="1">
    <source>
        <dbReference type="ARBA" id="ARBA00023015"/>
    </source>
</evidence>
<reference evidence="5 6" key="1">
    <citation type="journal article" date="2012" name="J. Bacteriol.">
        <title>Genome Sequence of n-Alkane-Degrading Hydrocarboniphaga effusa Strain AP103T (ATCC BAA-332T).</title>
        <authorList>
            <person name="Chang H.K."/>
            <person name="Zylstra G.J."/>
            <person name="Chae J.C."/>
        </authorList>
    </citation>
    <scope>NUCLEOTIDE SEQUENCE [LARGE SCALE GENOMIC DNA]</scope>
    <source>
        <strain evidence="5 6">AP103</strain>
    </source>
</reference>
<dbReference type="GO" id="GO:0006355">
    <property type="term" value="P:regulation of DNA-templated transcription"/>
    <property type="evidence" value="ECO:0007669"/>
    <property type="project" value="InterPro"/>
</dbReference>
<keyword evidence="3" id="KW-0804">Transcription</keyword>
<dbReference type="Pfam" id="PF03472">
    <property type="entry name" value="Autoind_bind"/>
    <property type="match status" value="1"/>
</dbReference>